<feature type="chain" id="PRO_5041943211" evidence="2">
    <location>
        <begin position="21"/>
        <end position="165"/>
    </location>
</feature>
<dbReference type="Proteomes" id="UP001215280">
    <property type="component" value="Unassembled WGS sequence"/>
</dbReference>
<feature type="region of interest" description="Disordered" evidence="1">
    <location>
        <begin position="47"/>
        <end position="84"/>
    </location>
</feature>
<comment type="caution">
    <text evidence="3">The sequence shown here is derived from an EMBL/GenBank/DDBJ whole genome shotgun (WGS) entry which is preliminary data.</text>
</comment>
<reference evidence="3" key="1">
    <citation type="submission" date="2023-03" db="EMBL/GenBank/DDBJ databases">
        <title>Massive genome expansion in bonnet fungi (Mycena s.s.) driven by repeated elements and novel gene families across ecological guilds.</title>
        <authorList>
            <consortium name="Lawrence Berkeley National Laboratory"/>
            <person name="Harder C.B."/>
            <person name="Miyauchi S."/>
            <person name="Viragh M."/>
            <person name="Kuo A."/>
            <person name="Thoen E."/>
            <person name="Andreopoulos B."/>
            <person name="Lu D."/>
            <person name="Skrede I."/>
            <person name="Drula E."/>
            <person name="Henrissat B."/>
            <person name="Morin E."/>
            <person name="Kohler A."/>
            <person name="Barry K."/>
            <person name="LaButti K."/>
            <person name="Morin E."/>
            <person name="Salamov A."/>
            <person name="Lipzen A."/>
            <person name="Mereny Z."/>
            <person name="Hegedus B."/>
            <person name="Baldrian P."/>
            <person name="Stursova M."/>
            <person name="Weitz H."/>
            <person name="Taylor A."/>
            <person name="Grigoriev I.V."/>
            <person name="Nagy L.G."/>
            <person name="Martin F."/>
            <person name="Kauserud H."/>
        </authorList>
    </citation>
    <scope>NUCLEOTIDE SEQUENCE</scope>
    <source>
        <strain evidence="3">CBHHK188m</strain>
    </source>
</reference>
<keyword evidence="4" id="KW-1185">Reference proteome</keyword>
<sequence>MQMRAFRLQVFFALLALAICTYIPLPTMSELRPAILFGPREFTHGSPAAPEVLSSDPPGPGPSSPKDDEKPKLNGGKRSCIHGQNPAPNRTGYFCIILWTKISYHHMRVRPFRLWVLFCLLVPSLGVNDFNTDETIMMDTREGRRAAKFEGPRKYVCDHVEAFKA</sequence>
<evidence type="ECO:0000256" key="2">
    <source>
        <dbReference type="SAM" id="SignalP"/>
    </source>
</evidence>
<organism evidence="3 4">
    <name type="scientific">Mycena maculata</name>
    <dbReference type="NCBI Taxonomy" id="230809"/>
    <lineage>
        <taxon>Eukaryota</taxon>
        <taxon>Fungi</taxon>
        <taxon>Dikarya</taxon>
        <taxon>Basidiomycota</taxon>
        <taxon>Agaricomycotina</taxon>
        <taxon>Agaricomycetes</taxon>
        <taxon>Agaricomycetidae</taxon>
        <taxon>Agaricales</taxon>
        <taxon>Marasmiineae</taxon>
        <taxon>Mycenaceae</taxon>
        <taxon>Mycena</taxon>
    </lineage>
</organism>
<gene>
    <name evidence="3" type="ORF">DFH07DRAFT_783482</name>
</gene>
<accession>A0AAD7HLY6</accession>
<proteinExistence type="predicted"/>
<feature type="signal peptide" evidence="2">
    <location>
        <begin position="1"/>
        <end position="20"/>
    </location>
</feature>
<dbReference type="AlphaFoldDB" id="A0AAD7HLY6"/>
<evidence type="ECO:0000256" key="1">
    <source>
        <dbReference type="SAM" id="MobiDB-lite"/>
    </source>
</evidence>
<dbReference type="EMBL" id="JARJLG010000244">
    <property type="protein sequence ID" value="KAJ7723741.1"/>
    <property type="molecule type" value="Genomic_DNA"/>
</dbReference>
<name>A0AAD7HLY6_9AGAR</name>
<protein>
    <submittedName>
        <fullName evidence="3">Uncharacterized protein</fullName>
    </submittedName>
</protein>
<keyword evidence="2" id="KW-0732">Signal</keyword>
<evidence type="ECO:0000313" key="4">
    <source>
        <dbReference type="Proteomes" id="UP001215280"/>
    </source>
</evidence>
<evidence type="ECO:0000313" key="3">
    <source>
        <dbReference type="EMBL" id="KAJ7723741.1"/>
    </source>
</evidence>